<dbReference type="STRING" id="762845.BCR26_06755"/>
<evidence type="ECO:0000313" key="2">
    <source>
        <dbReference type="Proteomes" id="UP000095256"/>
    </source>
</evidence>
<protein>
    <recommendedName>
        <fullName evidence="3">Lipoprotein</fullName>
    </recommendedName>
</protein>
<comment type="caution">
    <text evidence="1">The sequence shown here is derived from an EMBL/GenBank/DDBJ whole genome shotgun (WGS) entry which is preliminary data.</text>
</comment>
<proteinExistence type="predicted"/>
<dbReference type="OrthoDB" id="2183299at2"/>
<gene>
    <name evidence="1" type="ORF">BCR26_06755</name>
</gene>
<dbReference type="EMBL" id="MIEK01000078">
    <property type="protein sequence ID" value="OEH80924.1"/>
    <property type="molecule type" value="Genomic_DNA"/>
</dbReference>
<organism evidence="1 2">
    <name type="scientific">Enterococcus rivorum</name>
    <dbReference type="NCBI Taxonomy" id="762845"/>
    <lineage>
        <taxon>Bacteria</taxon>
        <taxon>Bacillati</taxon>
        <taxon>Bacillota</taxon>
        <taxon>Bacilli</taxon>
        <taxon>Lactobacillales</taxon>
        <taxon>Enterococcaceae</taxon>
        <taxon>Enterococcus</taxon>
    </lineage>
</organism>
<accession>A0A1E5KSR9</accession>
<reference evidence="1 2" key="1">
    <citation type="submission" date="2016-09" db="EMBL/GenBank/DDBJ databases">
        <authorList>
            <person name="Capua I."/>
            <person name="De Benedictis P."/>
            <person name="Joannis T."/>
            <person name="Lombin L.H."/>
            <person name="Cattoli G."/>
        </authorList>
    </citation>
    <scope>NUCLEOTIDE SEQUENCE [LARGE SCALE GENOMIC DNA]</scope>
    <source>
        <strain evidence="1 2">LMG 25899</strain>
    </source>
</reference>
<dbReference type="RefSeq" id="WP_069700211.1">
    <property type="nucleotide sequence ID" value="NZ_JAGGMA010000006.1"/>
</dbReference>
<keyword evidence="2" id="KW-1185">Reference proteome</keyword>
<dbReference type="AlphaFoldDB" id="A0A1E5KSR9"/>
<name>A0A1E5KSR9_9ENTE</name>
<evidence type="ECO:0000313" key="1">
    <source>
        <dbReference type="EMBL" id="OEH80924.1"/>
    </source>
</evidence>
<evidence type="ECO:0008006" key="3">
    <source>
        <dbReference type="Google" id="ProtNLM"/>
    </source>
</evidence>
<dbReference type="PROSITE" id="PS51257">
    <property type="entry name" value="PROKAR_LIPOPROTEIN"/>
    <property type="match status" value="1"/>
</dbReference>
<sequence length="246" mass="28189">MKKIVFFALVSSFLMSGCTTNKNETNASLSTTEAAQIWHKKREKPFGTYDYKDLETDEEAIALLEDKFQLALPTFYKEAKQLVEKTLIDKENQEQSGERYDLFVNDVTVTFLTTYQCQQAGEPSFEATIELKYLFDSGKKRVQLDTQTLLIRNVSQTDSTLLLDKIPIFVEKSTDLLKIGDVTNGLEEYQQQYETNKGNLPQQTVVVWENAKEAAAKKSVLKSIQLYFDTESVAREFYCNISDRTD</sequence>
<dbReference type="Proteomes" id="UP000095256">
    <property type="component" value="Unassembled WGS sequence"/>
</dbReference>